<dbReference type="Pfam" id="PF07362">
    <property type="entry name" value="CcdA"/>
    <property type="match status" value="1"/>
</dbReference>
<reference evidence="2 3" key="2">
    <citation type="journal article" date="2021" name="Int. J. Syst. Evol. Microbiol.">
        <title>Roseibium litorale sp. nov., isolated from a tidal flat sediment and proposal for the reclassification of Labrenzia polysiphoniae as Roseibium polysiphoniae comb. nov.</title>
        <authorList>
            <person name="Liu Y."/>
            <person name="Pei T."/>
            <person name="Du J."/>
            <person name="Chao M."/>
            <person name="Deng M.R."/>
            <person name="Zhu H."/>
        </authorList>
    </citation>
    <scope>NUCLEOTIDE SEQUENCE [LARGE SCALE GENOMIC DNA]</scope>
    <source>
        <strain evidence="2 3">4C16A</strain>
    </source>
</reference>
<dbReference type="RefSeq" id="WP_192151042.1">
    <property type="nucleotide sequence ID" value="NZ_JACYXI010000025.1"/>
</dbReference>
<dbReference type="InterPro" id="IPR009956">
    <property type="entry name" value="Post-segregation_anti-tox_CcdA"/>
</dbReference>
<comment type="caution">
    <text evidence="2">The sequence shown here is derived from an EMBL/GenBank/DDBJ whole genome shotgun (WGS) entry which is preliminary data.</text>
</comment>
<name>A0ABR9CTQ7_9HYPH</name>
<evidence type="ECO:0000313" key="2">
    <source>
        <dbReference type="EMBL" id="MBD8894255.1"/>
    </source>
</evidence>
<dbReference type="Proteomes" id="UP000632063">
    <property type="component" value="Unassembled WGS sequence"/>
</dbReference>
<evidence type="ECO:0000256" key="1">
    <source>
        <dbReference type="ARBA" id="ARBA00022649"/>
    </source>
</evidence>
<keyword evidence="3" id="KW-1185">Reference proteome</keyword>
<evidence type="ECO:0000313" key="3">
    <source>
        <dbReference type="Proteomes" id="UP000632063"/>
    </source>
</evidence>
<reference evidence="3" key="1">
    <citation type="submission" date="2020-09" db="EMBL/GenBank/DDBJ databases">
        <title>The genome sequence of strain Labrenzia suaedae 4C16A.</title>
        <authorList>
            <person name="Liu Y."/>
        </authorList>
    </citation>
    <scope>NUCLEOTIDE SEQUENCE [LARGE SCALE GENOMIC DNA]</scope>
    <source>
        <strain evidence="3">4C16A</strain>
    </source>
</reference>
<accession>A0ABR9CTQ7</accession>
<sequence length="76" mass="8154">MSSRARKAANLSLPEPLLNEAKALGINLSRAAELGISAAIAEERARLWKLENAEALASSNTYVAENGLPLSAFRQF</sequence>
<organism evidence="2 3">
    <name type="scientific">Roseibium litorale</name>
    <dbReference type="NCBI Taxonomy" id="2803841"/>
    <lineage>
        <taxon>Bacteria</taxon>
        <taxon>Pseudomonadati</taxon>
        <taxon>Pseudomonadota</taxon>
        <taxon>Alphaproteobacteria</taxon>
        <taxon>Hyphomicrobiales</taxon>
        <taxon>Stappiaceae</taxon>
        <taxon>Roseibium</taxon>
    </lineage>
</organism>
<keyword evidence="1" id="KW-1277">Toxin-antitoxin system</keyword>
<proteinExistence type="predicted"/>
<protein>
    <submittedName>
        <fullName evidence="2">Type II toxin-antitoxin system CcdA family antitoxin</fullName>
    </submittedName>
</protein>
<gene>
    <name evidence="2" type="ORF">IG616_22135</name>
</gene>
<dbReference type="EMBL" id="JACYXI010000025">
    <property type="protein sequence ID" value="MBD8894255.1"/>
    <property type="molecule type" value="Genomic_DNA"/>
</dbReference>